<reference evidence="1 2" key="1">
    <citation type="journal article" date="2013" name="Nat. Biotechnol.">
        <title>Genome sequences of rare, uncultured bacteria obtained by differential coverage binning of multiple metagenomes.</title>
        <authorList>
            <person name="Albertsen M."/>
            <person name="Hugenholtz P."/>
            <person name="Skarshewski A."/>
            <person name="Nielsen K.L."/>
            <person name="Tyson G.W."/>
            <person name="Nielsen P.H."/>
        </authorList>
    </citation>
    <scope>NUCLEOTIDE SEQUENCE [LARGE SCALE GENOMIC DNA]</scope>
    <source>
        <strain evidence="1">TM71</strain>
    </source>
</reference>
<dbReference type="EMBL" id="CP005957">
    <property type="protein sequence ID" value="AGL62164.1"/>
    <property type="molecule type" value="Genomic_DNA"/>
</dbReference>
<evidence type="ECO:0000313" key="1">
    <source>
        <dbReference type="EMBL" id="AGL62164.1"/>
    </source>
</evidence>
<protein>
    <submittedName>
        <fullName evidence="1">Uncharacterized protein</fullName>
    </submittedName>
</protein>
<proteinExistence type="predicted"/>
<name>R4PMM3_9BACT</name>
<dbReference type="CDD" id="cd01427">
    <property type="entry name" value="HAD_like"/>
    <property type="match status" value="1"/>
</dbReference>
<dbReference type="InterPro" id="IPR023214">
    <property type="entry name" value="HAD_sf"/>
</dbReference>
<evidence type="ECO:0000313" key="2">
    <source>
        <dbReference type="Proteomes" id="UP000013893"/>
    </source>
</evidence>
<dbReference type="RefSeq" id="WP_015641614.1">
    <property type="nucleotide sequence ID" value="NC_021219.1"/>
</dbReference>
<dbReference type="HOGENOM" id="CLU_106706_0_0_0"/>
<dbReference type="Proteomes" id="UP000013893">
    <property type="component" value="Chromosome"/>
</dbReference>
<dbReference type="InterPro" id="IPR036412">
    <property type="entry name" value="HAD-like_sf"/>
</dbReference>
<dbReference type="SFLD" id="SFLDG01129">
    <property type="entry name" value="C1.5:_HAD__Beta-PGM__Phosphata"/>
    <property type="match status" value="1"/>
</dbReference>
<dbReference type="OrthoDB" id="9773910at2"/>
<dbReference type="KEGG" id="saal:L336_0458"/>
<keyword evidence="2" id="KW-1185">Reference proteome</keyword>
<dbReference type="Pfam" id="PF00702">
    <property type="entry name" value="Hydrolase"/>
    <property type="match status" value="1"/>
</dbReference>
<dbReference type="AlphaFoldDB" id="R4PMM3"/>
<organism evidence="1 2">
    <name type="scientific">Candidatus Saccharimonas aalborgensis</name>
    <dbReference type="NCBI Taxonomy" id="1332188"/>
    <lineage>
        <taxon>Bacteria</taxon>
        <taxon>Candidatus Saccharimonadota</taxon>
        <taxon>Candidatus Saccharimonadia</taxon>
        <taxon>Candidatus Saccharimonadales</taxon>
        <taxon>Candidatus Saccharimonadaceae</taxon>
        <taxon>Candidatus Saccharimonas</taxon>
    </lineage>
</organism>
<dbReference type="Gene3D" id="3.40.50.1000">
    <property type="entry name" value="HAD superfamily/HAD-like"/>
    <property type="match status" value="1"/>
</dbReference>
<dbReference type="STRING" id="1332188.L336_0458"/>
<sequence length="204" mass="22757">MIRLISFDLQGVVSDATFSDTFWLEELPKLYAKRHNVDVAVAKRSLGDMFKAMGKYDLRYYDDAYWGAELGFSTADIITHIVPQPRVEKLLIEYIAGLSLPVVLLSTTTNRFIDYELGLNKQYFNKIYSCVDDFSTGGKTADVFGAIAREWGVKPNEIVHIGDNQEMDIDNALKAGVRAILYTGNPGAVVAQINHLLDGVDEGR</sequence>
<dbReference type="SFLD" id="SFLDS00003">
    <property type="entry name" value="Haloacid_Dehalogenase"/>
    <property type="match status" value="1"/>
</dbReference>
<accession>R4PMM3</accession>
<gene>
    <name evidence="1" type="ORF">L336_0458</name>
</gene>
<dbReference type="SUPFAM" id="SSF56784">
    <property type="entry name" value="HAD-like"/>
    <property type="match status" value="1"/>
</dbReference>